<protein>
    <submittedName>
        <fullName evidence="2">Uncharacterized protein</fullName>
    </submittedName>
</protein>
<organism evidence="2 3">
    <name type="scientific">Choiromyces venosus 120613-1</name>
    <dbReference type="NCBI Taxonomy" id="1336337"/>
    <lineage>
        <taxon>Eukaryota</taxon>
        <taxon>Fungi</taxon>
        <taxon>Dikarya</taxon>
        <taxon>Ascomycota</taxon>
        <taxon>Pezizomycotina</taxon>
        <taxon>Pezizomycetes</taxon>
        <taxon>Pezizales</taxon>
        <taxon>Tuberaceae</taxon>
        <taxon>Choiromyces</taxon>
    </lineage>
</organism>
<feature type="compositionally biased region" description="Polar residues" evidence="1">
    <location>
        <begin position="30"/>
        <end position="45"/>
    </location>
</feature>
<gene>
    <name evidence="2" type="ORF">L873DRAFT_1801593</name>
</gene>
<dbReference type="Proteomes" id="UP000276215">
    <property type="component" value="Unassembled WGS sequence"/>
</dbReference>
<feature type="non-terminal residue" evidence="2">
    <location>
        <position position="55"/>
    </location>
</feature>
<reference evidence="2 3" key="1">
    <citation type="journal article" date="2018" name="Nat. Ecol. Evol.">
        <title>Pezizomycetes genomes reveal the molecular basis of ectomycorrhizal truffle lifestyle.</title>
        <authorList>
            <person name="Murat C."/>
            <person name="Payen T."/>
            <person name="Noel B."/>
            <person name="Kuo A."/>
            <person name="Morin E."/>
            <person name="Chen J."/>
            <person name="Kohler A."/>
            <person name="Krizsan K."/>
            <person name="Balestrini R."/>
            <person name="Da Silva C."/>
            <person name="Montanini B."/>
            <person name="Hainaut M."/>
            <person name="Levati E."/>
            <person name="Barry K.W."/>
            <person name="Belfiori B."/>
            <person name="Cichocki N."/>
            <person name="Clum A."/>
            <person name="Dockter R.B."/>
            <person name="Fauchery L."/>
            <person name="Guy J."/>
            <person name="Iotti M."/>
            <person name="Le Tacon F."/>
            <person name="Lindquist E.A."/>
            <person name="Lipzen A."/>
            <person name="Malagnac F."/>
            <person name="Mello A."/>
            <person name="Molinier V."/>
            <person name="Miyauchi S."/>
            <person name="Poulain J."/>
            <person name="Riccioni C."/>
            <person name="Rubini A."/>
            <person name="Sitrit Y."/>
            <person name="Splivallo R."/>
            <person name="Traeger S."/>
            <person name="Wang M."/>
            <person name="Zifcakova L."/>
            <person name="Wipf D."/>
            <person name="Zambonelli A."/>
            <person name="Paolocci F."/>
            <person name="Nowrousian M."/>
            <person name="Ottonello S."/>
            <person name="Baldrian P."/>
            <person name="Spatafora J.W."/>
            <person name="Henrissat B."/>
            <person name="Nagy L.G."/>
            <person name="Aury J.M."/>
            <person name="Wincker P."/>
            <person name="Grigoriev I.V."/>
            <person name="Bonfante P."/>
            <person name="Martin F.M."/>
        </authorList>
    </citation>
    <scope>NUCLEOTIDE SEQUENCE [LARGE SCALE GENOMIC DNA]</scope>
    <source>
        <strain evidence="2 3">120613-1</strain>
    </source>
</reference>
<accession>A0A3N4JXM9</accession>
<evidence type="ECO:0000313" key="3">
    <source>
        <dbReference type="Proteomes" id="UP000276215"/>
    </source>
</evidence>
<evidence type="ECO:0000256" key="1">
    <source>
        <dbReference type="SAM" id="MobiDB-lite"/>
    </source>
</evidence>
<sequence length="55" mass="5972">MSDRNHDGENHPNLSRDTLTEFALQEGGDTPSQTLSPCESLSNILTPPARGVYSD</sequence>
<evidence type="ECO:0000313" key="2">
    <source>
        <dbReference type="EMBL" id="RPB02977.1"/>
    </source>
</evidence>
<feature type="region of interest" description="Disordered" evidence="1">
    <location>
        <begin position="1"/>
        <end position="55"/>
    </location>
</feature>
<feature type="compositionally biased region" description="Basic and acidic residues" evidence="1">
    <location>
        <begin position="1"/>
        <end position="10"/>
    </location>
</feature>
<dbReference type="AlphaFoldDB" id="A0A3N4JXM9"/>
<dbReference type="EMBL" id="ML120365">
    <property type="protein sequence ID" value="RPB02977.1"/>
    <property type="molecule type" value="Genomic_DNA"/>
</dbReference>
<keyword evidence="3" id="KW-1185">Reference proteome</keyword>
<proteinExistence type="predicted"/>
<name>A0A3N4JXM9_9PEZI</name>